<dbReference type="SUPFAM" id="SSF69572">
    <property type="entry name" value="Activating enzymes of the ubiquitin-like proteins"/>
    <property type="match status" value="1"/>
</dbReference>
<dbReference type="AlphaFoldDB" id="C7RBK1"/>
<comment type="catalytic activity">
    <reaction evidence="6">
        <text>[molybdopterin-synthase sulfur-carrier protein]-C-terminal Gly-Gly + ATP + H(+) = [molybdopterin-synthase sulfur-carrier protein]-C-terminal Gly-Gly-AMP + diphosphate</text>
        <dbReference type="Rhea" id="RHEA:43616"/>
        <dbReference type="Rhea" id="RHEA-COMP:12159"/>
        <dbReference type="Rhea" id="RHEA-COMP:12202"/>
        <dbReference type="ChEBI" id="CHEBI:15378"/>
        <dbReference type="ChEBI" id="CHEBI:30616"/>
        <dbReference type="ChEBI" id="CHEBI:33019"/>
        <dbReference type="ChEBI" id="CHEBI:90618"/>
        <dbReference type="ChEBI" id="CHEBI:90778"/>
        <dbReference type="EC" id="2.7.7.80"/>
    </reaction>
</comment>
<evidence type="ECO:0000256" key="5">
    <source>
        <dbReference type="ARBA" id="ARBA00022840"/>
    </source>
</evidence>
<dbReference type="FunFam" id="3.40.50.720:FF:000033">
    <property type="entry name" value="Adenylyltransferase and sulfurtransferase MOCS3"/>
    <property type="match status" value="1"/>
</dbReference>
<name>C7RBK1_KANKD</name>
<comment type="function">
    <text evidence="7">Catalyzes the adenylation by ATP of the carboxyl group of the C-terminal glycine of sulfur carrier protein MoaD.</text>
</comment>
<dbReference type="InterPro" id="IPR035985">
    <property type="entry name" value="Ubiquitin-activating_enz"/>
</dbReference>
<keyword evidence="4" id="KW-0547">Nucleotide-binding</keyword>
<dbReference type="GO" id="GO:0004792">
    <property type="term" value="F:thiosulfate-cyanide sulfurtransferase activity"/>
    <property type="evidence" value="ECO:0007669"/>
    <property type="project" value="TreeGrafter"/>
</dbReference>
<dbReference type="GO" id="GO:0005524">
    <property type="term" value="F:ATP binding"/>
    <property type="evidence" value="ECO:0007669"/>
    <property type="project" value="UniProtKB-KW"/>
</dbReference>
<reference evidence="15 16" key="1">
    <citation type="journal article" date="2009" name="Stand. Genomic Sci.">
        <title>Complete genome sequence of Kangiella koreensis type strain (SW-125).</title>
        <authorList>
            <person name="Han C."/>
            <person name="Sikorski J."/>
            <person name="Lapidus A."/>
            <person name="Nolan M."/>
            <person name="Glavina Del Rio T."/>
            <person name="Tice H."/>
            <person name="Cheng J.F."/>
            <person name="Lucas S."/>
            <person name="Chen F."/>
            <person name="Copeland A."/>
            <person name="Ivanova N."/>
            <person name="Mavromatis K."/>
            <person name="Ovchinnikova G."/>
            <person name="Pati A."/>
            <person name="Bruce D."/>
            <person name="Goodwin L."/>
            <person name="Pitluck S."/>
            <person name="Chen A."/>
            <person name="Palaniappan K."/>
            <person name="Land M."/>
            <person name="Hauser L."/>
            <person name="Chang Y.J."/>
            <person name="Jeffries C.D."/>
            <person name="Chain P."/>
            <person name="Saunders E."/>
            <person name="Brettin T."/>
            <person name="Goker M."/>
            <person name="Tindall B.J."/>
            <person name="Bristow J."/>
            <person name="Eisen J.A."/>
            <person name="Markowitz V."/>
            <person name="Hugenholtz P."/>
            <person name="Kyrpides N.C."/>
            <person name="Klenk H.P."/>
            <person name="Detter J.C."/>
        </authorList>
    </citation>
    <scope>NUCLEOTIDE SEQUENCE [LARGE SCALE GENOMIC DNA]</scope>
    <source>
        <strain evidence="16">DSM 16069 / KCTC 12182 / SW-125</strain>
    </source>
</reference>
<evidence type="ECO:0000256" key="4">
    <source>
        <dbReference type="ARBA" id="ARBA00022741"/>
    </source>
</evidence>
<dbReference type="InParanoid" id="C7RBK1"/>
<dbReference type="PANTHER" id="PTHR10953">
    <property type="entry name" value="UBIQUITIN-ACTIVATING ENZYME E1"/>
    <property type="match status" value="1"/>
</dbReference>
<evidence type="ECO:0000256" key="13">
    <source>
        <dbReference type="ARBA" id="ARBA00078531"/>
    </source>
</evidence>
<dbReference type="PANTHER" id="PTHR10953:SF102">
    <property type="entry name" value="ADENYLYLTRANSFERASE AND SULFURTRANSFERASE MOCS3"/>
    <property type="match status" value="1"/>
</dbReference>
<dbReference type="GO" id="GO:0061605">
    <property type="term" value="F:molybdopterin-synthase adenylyltransferase activity"/>
    <property type="evidence" value="ECO:0007669"/>
    <property type="project" value="UniProtKB-EC"/>
</dbReference>
<sequence length="247" mass="26603">MLTQKELIHYSRHIILPEVDEVGQSKLKESTVLIVGMGGLGSPVAMYLAAAGVGNLILSDHDAVEQSNLQRQIVHSLESIGDPKVSSAKTTLENLNPWIKITTIEQHLDGKVLDDAVANANLVVDCSDNYATRFALNESCVQHSKTLVSGTAIRFKGQVAVFNQTPGSACYHCLYQADQFNDESCEDQGILAPVVGVIGSLQATEVLKTLMGIGKTLDSRLLVYDGLNASFKDMKITKDPACEVCGL</sequence>
<evidence type="ECO:0000256" key="10">
    <source>
        <dbReference type="ARBA" id="ARBA00073635"/>
    </source>
</evidence>
<evidence type="ECO:0000256" key="11">
    <source>
        <dbReference type="ARBA" id="ARBA00075110"/>
    </source>
</evidence>
<evidence type="ECO:0000313" key="15">
    <source>
        <dbReference type="EMBL" id="ACV26643.1"/>
    </source>
</evidence>
<feature type="domain" description="THIF-type NAD/FAD binding fold" evidence="14">
    <location>
        <begin position="10"/>
        <end position="244"/>
    </location>
</feature>
<dbReference type="FunCoup" id="C7RBK1">
    <property type="interactions" value="513"/>
</dbReference>
<dbReference type="KEGG" id="kko:Kkor_1224"/>
<dbReference type="HOGENOM" id="CLU_013325_10_3_6"/>
<dbReference type="eggNOG" id="COG0476">
    <property type="taxonomic scope" value="Bacteria"/>
</dbReference>
<keyword evidence="5" id="KW-0067">ATP-binding</keyword>
<evidence type="ECO:0000256" key="12">
    <source>
        <dbReference type="ARBA" id="ARBA00075328"/>
    </source>
</evidence>
<dbReference type="Pfam" id="PF00899">
    <property type="entry name" value="ThiF"/>
    <property type="match status" value="1"/>
</dbReference>
<evidence type="ECO:0000256" key="3">
    <source>
        <dbReference type="ARBA" id="ARBA00022679"/>
    </source>
</evidence>
<keyword evidence="16" id="KW-1185">Reference proteome</keyword>
<keyword evidence="3" id="KW-0808">Transferase</keyword>
<accession>C7RBK1</accession>
<evidence type="ECO:0000256" key="1">
    <source>
        <dbReference type="ARBA" id="ARBA00005046"/>
    </source>
</evidence>
<dbReference type="STRING" id="523791.Kkor_1224"/>
<evidence type="ECO:0000259" key="14">
    <source>
        <dbReference type="Pfam" id="PF00899"/>
    </source>
</evidence>
<dbReference type="EC" id="2.7.7.80" evidence="9"/>
<dbReference type="Gene3D" id="3.40.50.720">
    <property type="entry name" value="NAD(P)-binding Rossmann-like Domain"/>
    <property type="match status" value="1"/>
</dbReference>
<dbReference type="Proteomes" id="UP000001231">
    <property type="component" value="Chromosome"/>
</dbReference>
<dbReference type="InterPro" id="IPR000594">
    <property type="entry name" value="ThiF_NAD_FAD-bd"/>
</dbReference>
<organism evidence="15 16">
    <name type="scientific">Kangiella koreensis (strain DSM 16069 / JCM 12317 / KCTC 12182 / SW-125)</name>
    <dbReference type="NCBI Taxonomy" id="523791"/>
    <lineage>
        <taxon>Bacteria</taxon>
        <taxon>Pseudomonadati</taxon>
        <taxon>Pseudomonadota</taxon>
        <taxon>Gammaproteobacteria</taxon>
        <taxon>Kangiellales</taxon>
        <taxon>Kangiellaceae</taxon>
        <taxon>Kangiella</taxon>
    </lineage>
</organism>
<comment type="subunit">
    <text evidence="8">Homodimer. Forms a stable heterotetrameric complex of 2 MoeB and 2 MoaD during adenylation of MoaD.</text>
</comment>
<dbReference type="InterPro" id="IPR045886">
    <property type="entry name" value="ThiF/MoeB/HesA"/>
</dbReference>
<evidence type="ECO:0000313" key="16">
    <source>
        <dbReference type="Proteomes" id="UP000001231"/>
    </source>
</evidence>
<comment type="similarity">
    <text evidence="2">Belongs to the HesA/MoeB/ThiF family.</text>
</comment>
<dbReference type="GO" id="GO:0005829">
    <property type="term" value="C:cytosol"/>
    <property type="evidence" value="ECO:0007669"/>
    <property type="project" value="TreeGrafter"/>
</dbReference>
<protein>
    <recommendedName>
        <fullName evidence="10">Molybdopterin-synthase adenylyltransferase</fullName>
        <ecNumber evidence="9">2.7.7.80</ecNumber>
    </recommendedName>
    <alternativeName>
        <fullName evidence="13">MoaD protein adenylase</fullName>
    </alternativeName>
    <alternativeName>
        <fullName evidence="11">Molybdopterin-converting factor subunit 1 adenylase</fullName>
    </alternativeName>
    <alternativeName>
        <fullName evidence="12">Sulfur carrier protein MoaD adenylyltransferase</fullName>
    </alternativeName>
</protein>
<evidence type="ECO:0000256" key="6">
    <source>
        <dbReference type="ARBA" id="ARBA00052218"/>
    </source>
</evidence>
<dbReference type="RefSeq" id="WP_012801157.1">
    <property type="nucleotide sequence ID" value="NC_013166.1"/>
</dbReference>
<evidence type="ECO:0000256" key="7">
    <source>
        <dbReference type="ARBA" id="ARBA00055169"/>
    </source>
</evidence>
<proteinExistence type="inferred from homology"/>
<dbReference type="OrthoDB" id="9804286at2"/>
<comment type="pathway">
    <text evidence="1">Cofactor biosynthesis; molybdopterin biosynthesis.</text>
</comment>
<gene>
    <name evidence="15" type="ordered locus">Kkor_1224</name>
</gene>
<evidence type="ECO:0000256" key="2">
    <source>
        <dbReference type="ARBA" id="ARBA00009919"/>
    </source>
</evidence>
<dbReference type="GO" id="GO:0008641">
    <property type="term" value="F:ubiquitin-like modifier activating enzyme activity"/>
    <property type="evidence" value="ECO:0007669"/>
    <property type="project" value="InterPro"/>
</dbReference>
<evidence type="ECO:0000256" key="9">
    <source>
        <dbReference type="ARBA" id="ARBA00066884"/>
    </source>
</evidence>
<dbReference type="EMBL" id="CP001707">
    <property type="protein sequence ID" value="ACV26643.1"/>
    <property type="molecule type" value="Genomic_DNA"/>
</dbReference>
<dbReference type="NCBIfam" id="NF004281">
    <property type="entry name" value="PRK05690.1"/>
    <property type="match status" value="1"/>
</dbReference>
<dbReference type="GO" id="GO:0008146">
    <property type="term" value="F:sulfotransferase activity"/>
    <property type="evidence" value="ECO:0007669"/>
    <property type="project" value="TreeGrafter"/>
</dbReference>
<evidence type="ECO:0000256" key="8">
    <source>
        <dbReference type="ARBA" id="ARBA00063809"/>
    </source>
</evidence>
<dbReference type="CDD" id="cd00757">
    <property type="entry name" value="ThiF_MoeB_HesA_family"/>
    <property type="match status" value="1"/>
</dbReference>